<dbReference type="Proteomes" id="UP000663829">
    <property type="component" value="Unassembled WGS sequence"/>
</dbReference>
<gene>
    <name evidence="2" type="ORF">GPM918_LOCUS19568</name>
    <name evidence="3" type="ORF">SRO942_LOCUS19565</name>
</gene>
<dbReference type="Proteomes" id="UP000681722">
    <property type="component" value="Unassembled WGS sequence"/>
</dbReference>
<dbReference type="PANTHER" id="PTHR34706:SF1">
    <property type="entry name" value="VWFA DOMAIN-CONTAINING PROTEIN"/>
    <property type="match status" value="1"/>
</dbReference>
<evidence type="ECO:0008006" key="5">
    <source>
        <dbReference type="Google" id="ProtNLM"/>
    </source>
</evidence>
<feature type="compositionally biased region" description="Low complexity" evidence="1">
    <location>
        <begin position="122"/>
        <end position="131"/>
    </location>
</feature>
<evidence type="ECO:0000256" key="1">
    <source>
        <dbReference type="SAM" id="MobiDB-lite"/>
    </source>
</evidence>
<feature type="region of interest" description="Disordered" evidence="1">
    <location>
        <begin position="1"/>
        <end position="346"/>
    </location>
</feature>
<feature type="compositionally biased region" description="Gly residues" evidence="1">
    <location>
        <begin position="205"/>
        <end position="252"/>
    </location>
</feature>
<dbReference type="EMBL" id="CAJNOQ010005971">
    <property type="protein sequence ID" value="CAF1118365.1"/>
    <property type="molecule type" value="Genomic_DNA"/>
</dbReference>
<organism evidence="2 4">
    <name type="scientific">Didymodactylos carnosus</name>
    <dbReference type="NCBI Taxonomy" id="1234261"/>
    <lineage>
        <taxon>Eukaryota</taxon>
        <taxon>Metazoa</taxon>
        <taxon>Spiralia</taxon>
        <taxon>Gnathifera</taxon>
        <taxon>Rotifera</taxon>
        <taxon>Eurotatoria</taxon>
        <taxon>Bdelloidea</taxon>
        <taxon>Philodinida</taxon>
        <taxon>Philodinidae</taxon>
        <taxon>Didymodactylos</taxon>
    </lineage>
</organism>
<dbReference type="Gene3D" id="3.40.50.410">
    <property type="entry name" value="von Willebrand factor, type A domain"/>
    <property type="match status" value="1"/>
</dbReference>
<name>A0A814QGT2_9BILA</name>
<evidence type="ECO:0000313" key="4">
    <source>
        <dbReference type="Proteomes" id="UP000663829"/>
    </source>
</evidence>
<feature type="compositionally biased region" description="Low complexity" evidence="1">
    <location>
        <begin position="39"/>
        <end position="51"/>
    </location>
</feature>
<dbReference type="AlphaFoldDB" id="A0A814QGT2"/>
<feature type="compositionally biased region" description="Polar residues" evidence="1">
    <location>
        <begin position="132"/>
        <end position="164"/>
    </location>
</feature>
<feature type="compositionally biased region" description="Low complexity" evidence="1">
    <location>
        <begin position="165"/>
        <end position="204"/>
    </location>
</feature>
<feature type="compositionally biased region" description="Gly residues" evidence="1">
    <location>
        <begin position="303"/>
        <end position="314"/>
    </location>
</feature>
<feature type="compositionally biased region" description="Polar residues" evidence="1">
    <location>
        <begin position="15"/>
        <end position="38"/>
    </location>
</feature>
<evidence type="ECO:0000313" key="3">
    <source>
        <dbReference type="EMBL" id="CAF3882114.1"/>
    </source>
</evidence>
<reference evidence="2" key="1">
    <citation type="submission" date="2021-02" db="EMBL/GenBank/DDBJ databases">
        <authorList>
            <person name="Nowell W R."/>
        </authorList>
    </citation>
    <scope>NUCLEOTIDE SEQUENCE</scope>
</reference>
<comment type="caution">
    <text evidence="2">The sequence shown here is derived from an EMBL/GenBank/DDBJ whole genome shotgun (WGS) entry which is preliminary data.</text>
</comment>
<keyword evidence="4" id="KW-1185">Reference proteome</keyword>
<protein>
    <recommendedName>
        <fullName evidence="5">VWFA domain-containing protein</fullName>
    </recommendedName>
</protein>
<sequence>MYPNLGPSAPPPPTSQQLNTPRASQSGQGASTGVSTSLPPQQQHPGQLQNTPYPPSASINSPYPPSTSANSPYPPSTSVNSPYPPSTSVNSPYPPSTSVNAPYPPSTFANTPFAPSAYAPNQQYPGQQHQQNSSYPPGGSMNQPSANSPYSQQQPASYYPGQQNPSSYGSPYSSIGMGAAPNRYPQQNQPPNTNYSQNAPNQGYPPGGSGYPPGGSGYLPGGSGYPPGGSGYPPGGSGYPPGGSGYPPGGSGYPPSQGYPPPQQQGYPPSNPYQPSYYSGAYPGAGPPNYQQTPYGVPPQQQPGGGGPGFGYPGGAFPPQQQQSNYSAPYQQGPRPSFGVGGGNDSRMQRINQIAQKYEINPALESRLRILEGFEIVLLCDDSGSMNTPLEIGTQTRWDEMKQIVNIILDICIIFDSNGVDIYFLNRRPVQNVTNMSQLNECFSSKPQGMTPIVPTLRNILRTKGVQANEGKKLLIFIATDGAPTNDQGQVDIQSLEYVVRNERNPQTTYISFLACTDDNDSVAYLSNWDKQMQNVDVVDDYKTEKQEVQRQRGYQFPFSYGDYIVKALLGAIDPYFDALDERPS</sequence>
<evidence type="ECO:0000313" key="2">
    <source>
        <dbReference type="EMBL" id="CAF1118365.1"/>
    </source>
</evidence>
<dbReference type="InterPro" id="IPR036465">
    <property type="entry name" value="vWFA_dom_sf"/>
</dbReference>
<proteinExistence type="predicted"/>
<dbReference type="SUPFAM" id="SSF53300">
    <property type="entry name" value="vWA-like"/>
    <property type="match status" value="1"/>
</dbReference>
<dbReference type="EMBL" id="CAJOBC010005971">
    <property type="protein sequence ID" value="CAF3882114.1"/>
    <property type="molecule type" value="Genomic_DNA"/>
</dbReference>
<accession>A0A814QGT2</accession>
<feature type="compositionally biased region" description="Low complexity" evidence="1">
    <location>
        <begin position="264"/>
        <end position="280"/>
    </location>
</feature>
<dbReference type="PANTHER" id="PTHR34706">
    <property type="entry name" value="SLR1338 PROTEIN"/>
    <property type="match status" value="1"/>
</dbReference>
<dbReference type="OrthoDB" id="2142040at2759"/>
<feature type="compositionally biased region" description="Polar residues" evidence="1">
    <location>
        <begin position="57"/>
        <end position="100"/>
    </location>
</feature>